<feature type="compositionally biased region" description="Low complexity" evidence="1">
    <location>
        <begin position="18"/>
        <end position="41"/>
    </location>
</feature>
<feature type="compositionally biased region" description="Basic and acidic residues" evidence="1">
    <location>
        <begin position="137"/>
        <end position="163"/>
    </location>
</feature>
<sequence>MNVLLGSRKRGKGDKIFATPSTTSSANSSAHNVSTNASSSTQVESTACLSGGSGSGSNKHRDPKSHNASTNSSRTVVSGSSSKSVREGKPDSGTGNKSHREKDSNHGPGTSSSQASVKPSRPELKHASKSLLSLSRTKLDAEEREKDERLKKEHRELEKEKHESYDYVKANEAFKLEELRYQLAKTHSKTLEDDILAIEEEKTEQIKEVESKREDRNKAGEEYDKIFDDDEEIAKKQLNILREMSKENPYRKKAENYMKNKKSESEKQRIKQDKKERKDKEAATKAEEDKRQAEQKRLASEKKKTDKAESIIAERIKYKRVRATRETKPIEEEFERSKYNNSRNKGERVREREGNGKGMEKTDNTSQS</sequence>
<gene>
    <name evidence="2" type="ORF">BGAL_0043g00040</name>
</gene>
<reference evidence="2 3" key="1">
    <citation type="submission" date="2017-12" db="EMBL/GenBank/DDBJ databases">
        <title>Comparative genomics of Botrytis spp.</title>
        <authorList>
            <person name="Valero-Jimenez C.A."/>
            <person name="Tapia P."/>
            <person name="Veloso J."/>
            <person name="Silva-Moreno E."/>
            <person name="Staats M."/>
            <person name="Valdes J.H."/>
            <person name="Van Kan J.A.L."/>
        </authorList>
    </citation>
    <scope>NUCLEOTIDE SEQUENCE [LARGE SCALE GENOMIC DNA]</scope>
    <source>
        <strain evidence="2 3">MUCL435</strain>
    </source>
</reference>
<feature type="compositionally biased region" description="Low complexity" evidence="1">
    <location>
        <begin position="69"/>
        <end position="83"/>
    </location>
</feature>
<proteinExistence type="predicted"/>
<evidence type="ECO:0000313" key="3">
    <source>
        <dbReference type="Proteomes" id="UP000308671"/>
    </source>
</evidence>
<dbReference type="AlphaFoldDB" id="A0A4S8RGJ8"/>
<feature type="compositionally biased region" description="Basic and acidic residues" evidence="1">
    <location>
        <begin position="323"/>
        <end position="368"/>
    </location>
</feature>
<organism evidence="2 3">
    <name type="scientific">Botrytis galanthina</name>
    <dbReference type="NCBI Taxonomy" id="278940"/>
    <lineage>
        <taxon>Eukaryota</taxon>
        <taxon>Fungi</taxon>
        <taxon>Dikarya</taxon>
        <taxon>Ascomycota</taxon>
        <taxon>Pezizomycotina</taxon>
        <taxon>Leotiomycetes</taxon>
        <taxon>Helotiales</taxon>
        <taxon>Sclerotiniaceae</taxon>
        <taxon>Botrytis</taxon>
    </lineage>
</organism>
<evidence type="ECO:0000256" key="1">
    <source>
        <dbReference type="SAM" id="MobiDB-lite"/>
    </source>
</evidence>
<dbReference type="OrthoDB" id="3563519at2759"/>
<feature type="region of interest" description="Disordered" evidence="1">
    <location>
        <begin position="200"/>
        <end position="226"/>
    </location>
</feature>
<dbReference type="EMBL" id="PQXL01000043">
    <property type="protein sequence ID" value="THV53719.1"/>
    <property type="molecule type" value="Genomic_DNA"/>
</dbReference>
<feature type="region of interest" description="Disordered" evidence="1">
    <location>
        <begin position="240"/>
        <end position="368"/>
    </location>
</feature>
<comment type="caution">
    <text evidence="2">The sequence shown here is derived from an EMBL/GenBank/DDBJ whole genome shotgun (WGS) entry which is preliminary data.</text>
</comment>
<dbReference type="Proteomes" id="UP000308671">
    <property type="component" value="Unassembled WGS sequence"/>
</dbReference>
<keyword evidence="3" id="KW-1185">Reference proteome</keyword>
<protein>
    <submittedName>
        <fullName evidence="2">Uncharacterized protein</fullName>
    </submittedName>
</protein>
<name>A0A4S8RGJ8_9HELO</name>
<feature type="region of interest" description="Disordered" evidence="1">
    <location>
        <begin position="1"/>
        <end position="163"/>
    </location>
</feature>
<evidence type="ECO:0000313" key="2">
    <source>
        <dbReference type="EMBL" id="THV53719.1"/>
    </source>
</evidence>
<feature type="compositionally biased region" description="Basic and acidic residues" evidence="1">
    <location>
        <begin position="243"/>
        <end position="316"/>
    </location>
</feature>
<feature type="compositionally biased region" description="Polar residues" evidence="1">
    <location>
        <begin position="107"/>
        <end position="117"/>
    </location>
</feature>
<accession>A0A4S8RGJ8</accession>